<feature type="chain" id="PRO_5015408285" description="Peptidase C45 hydrolase domain-containing protein" evidence="1">
    <location>
        <begin position="27"/>
        <end position="420"/>
    </location>
</feature>
<proteinExistence type="predicted"/>
<dbReference type="OrthoDB" id="7068027at2"/>
<dbReference type="Gene3D" id="3.60.60.10">
    <property type="entry name" value="Penicillin V Acylase, Chain A"/>
    <property type="match status" value="1"/>
</dbReference>
<keyword evidence="4" id="KW-1185">Reference proteome</keyword>
<reference evidence="3 4" key="1">
    <citation type="submission" date="2018-01" db="EMBL/GenBank/DDBJ databases">
        <title>Whole genome sequencing of Histamine producing bacteria.</title>
        <authorList>
            <person name="Butler K."/>
        </authorList>
    </citation>
    <scope>NUCLEOTIDE SEQUENCE [LARGE SCALE GENOMIC DNA]</scope>
    <source>
        <strain evidence="3 4">JCM 12947</strain>
    </source>
</reference>
<dbReference type="Pfam" id="PF03417">
    <property type="entry name" value="AAT"/>
    <property type="match status" value="1"/>
</dbReference>
<sequence>MPTRRSIMKKALLATLILTLPMFANAEGEHHPLETVNAPMFGQSRDAIETKLKTHTVSGSAFTKAYADQFVEAIGKVEILKAIDSELATIKGTIEDFEAFKQTATKQLPVLKEFDADMHAYVFRIAELLDIPVEDYWVSMYMDGAWVEGMQPMVSRVWNGNQALLKSAYEDMIQGRGGCTTAAWTNGIIGGNMDFSSLFLGHQQLIQSDDLIFEGTYYGAFRAMGKNIGIVVNTLVTDSTGYGANGLPQQIIIASVAKRAVDVGHARELLASVKAESPFNYTLADKKGNAVAYNMVESDQPVTVEAENGAVVHTNHRTSSREKLLAAWDNDYRVANEHVGYSIARRDLASILLKIVPENERNVESMKTILRTQPILMKAANGLDFGTTNSYVIDLNAGCMYMSPDRPDLVNYEKFCFDDK</sequence>
<keyword evidence="1" id="KW-0732">Signal</keyword>
<feature type="signal peptide" evidence="1">
    <location>
        <begin position="1"/>
        <end position="26"/>
    </location>
</feature>
<accession>A0A2T3J7M7</accession>
<evidence type="ECO:0000256" key="1">
    <source>
        <dbReference type="SAM" id="SignalP"/>
    </source>
</evidence>
<name>A0A2T3J7M7_9GAMM</name>
<dbReference type="InterPro" id="IPR047794">
    <property type="entry name" value="C45_proenzyme-like"/>
</dbReference>
<feature type="domain" description="Peptidase C45 hydrolase" evidence="2">
    <location>
        <begin position="228"/>
        <end position="321"/>
    </location>
</feature>
<protein>
    <recommendedName>
        <fullName evidence="2">Peptidase C45 hydrolase domain-containing protein</fullName>
    </recommendedName>
</protein>
<gene>
    <name evidence="3" type="ORF">C9J12_25925</name>
</gene>
<dbReference type="Proteomes" id="UP000240987">
    <property type="component" value="Unassembled WGS sequence"/>
</dbReference>
<evidence type="ECO:0000259" key="2">
    <source>
        <dbReference type="Pfam" id="PF03417"/>
    </source>
</evidence>
<dbReference type="InterPro" id="IPR005079">
    <property type="entry name" value="Peptidase_C45_hydrolase"/>
</dbReference>
<comment type="caution">
    <text evidence="3">The sequence shown here is derived from an EMBL/GenBank/DDBJ whole genome shotgun (WGS) entry which is preliminary data.</text>
</comment>
<evidence type="ECO:0000313" key="3">
    <source>
        <dbReference type="EMBL" id="PSU44738.1"/>
    </source>
</evidence>
<dbReference type="EMBL" id="PYMJ01000043">
    <property type="protein sequence ID" value="PSU44738.1"/>
    <property type="molecule type" value="Genomic_DNA"/>
</dbReference>
<dbReference type="AlphaFoldDB" id="A0A2T3J7M7"/>
<organism evidence="3 4">
    <name type="scientific">Photobacterium frigidiphilum</name>
    <dbReference type="NCBI Taxonomy" id="264736"/>
    <lineage>
        <taxon>Bacteria</taxon>
        <taxon>Pseudomonadati</taxon>
        <taxon>Pseudomonadota</taxon>
        <taxon>Gammaproteobacteria</taxon>
        <taxon>Vibrionales</taxon>
        <taxon>Vibrionaceae</taxon>
        <taxon>Photobacterium</taxon>
    </lineage>
</organism>
<evidence type="ECO:0000313" key="4">
    <source>
        <dbReference type="Proteomes" id="UP000240987"/>
    </source>
</evidence>
<dbReference type="NCBIfam" id="NF040521">
    <property type="entry name" value="C45_proenzyme"/>
    <property type="match status" value="1"/>
</dbReference>